<dbReference type="Proteomes" id="UP000188268">
    <property type="component" value="Unassembled WGS sequence"/>
</dbReference>
<proteinExistence type="inferred from homology"/>
<evidence type="ECO:0000256" key="7">
    <source>
        <dbReference type="ARBA" id="ARBA00022816"/>
    </source>
</evidence>
<dbReference type="GO" id="GO:0008380">
    <property type="term" value="P:RNA splicing"/>
    <property type="evidence" value="ECO:0007669"/>
    <property type="project" value="UniProtKB-KW"/>
</dbReference>
<evidence type="ECO:0000256" key="10">
    <source>
        <dbReference type="ARBA" id="ARBA00023161"/>
    </source>
</evidence>
<keyword evidence="11" id="KW-0508">mRNA splicing</keyword>
<dbReference type="AlphaFoldDB" id="A0A1R3IW96"/>
<dbReference type="InterPro" id="IPR044796">
    <property type="entry name" value="MLN51_plant"/>
</dbReference>
<evidence type="ECO:0000256" key="5">
    <source>
        <dbReference type="ARBA" id="ARBA00022490"/>
    </source>
</evidence>
<keyword evidence="9" id="KW-0694">RNA-binding</keyword>
<feature type="compositionally biased region" description="Polar residues" evidence="13">
    <location>
        <begin position="208"/>
        <end position="218"/>
    </location>
</feature>
<evidence type="ECO:0000256" key="9">
    <source>
        <dbReference type="ARBA" id="ARBA00022884"/>
    </source>
</evidence>
<dbReference type="GO" id="GO:0006397">
    <property type="term" value="P:mRNA processing"/>
    <property type="evidence" value="ECO:0007669"/>
    <property type="project" value="UniProtKB-KW"/>
</dbReference>
<keyword evidence="7" id="KW-0509">mRNA transport</keyword>
<evidence type="ECO:0000256" key="2">
    <source>
        <dbReference type="ARBA" id="ARBA00004496"/>
    </source>
</evidence>
<dbReference type="InterPro" id="IPR018545">
    <property type="entry name" value="Btz_dom"/>
</dbReference>
<sequence length="218" mass="24499">MANSGEAEAEYESEPDMSLLQRRREASDDDNDVEEEESNTSVRLNRSVCRTGYDDESDGCEGAPEYYDDEEEDDEVSFIDELEMLGEQVEEESKEEVAEQVTATKQRGNEEKVNDADKEALKAPRIGAFYMHDDRFGGLRRGSRNQRRSSRTEGTSCKTDAARVLSANNKRPYEKSQGKSPNTDSQKASSTKVTQPPKSFEMTRDADSSTVFSTKSKQ</sequence>
<evidence type="ECO:0000313" key="16">
    <source>
        <dbReference type="Proteomes" id="UP000188268"/>
    </source>
</evidence>
<evidence type="ECO:0000256" key="12">
    <source>
        <dbReference type="ARBA" id="ARBA00023242"/>
    </source>
</evidence>
<protein>
    <recommendedName>
        <fullName evidence="14">Btz domain-containing protein</fullName>
    </recommendedName>
</protein>
<evidence type="ECO:0000259" key="14">
    <source>
        <dbReference type="Pfam" id="PF09405"/>
    </source>
</evidence>
<keyword evidence="6" id="KW-0507">mRNA processing</keyword>
<feature type="compositionally biased region" description="Basic and acidic residues" evidence="13">
    <location>
        <begin position="107"/>
        <end position="122"/>
    </location>
</feature>
<dbReference type="Pfam" id="PF09405">
    <property type="entry name" value="Btz"/>
    <property type="match status" value="1"/>
</dbReference>
<dbReference type="GO" id="GO:0006417">
    <property type="term" value="P:regulation of translation"/>
    <property type="evidence" value="ECO:0007669"/>
    <property type="project" value="UniProtKB-KW"/>
</dbReference>
<gene>
    <name evidence="15" type="ORF">CCACVL1_09425</name>
</gene>
<dbReference type="GO" id="GO:0005737">
    <property type="term" value="C:cytoplasm"/>
    <property type="evidence" value="ECO:0007669"/>
    <property type="project" value="UniProtKB-SubCell"/>
</dbReference>
<evidence type="ECO:0000256" key="8">
    <source>
        <dbReference type="ARBA" id="ARBA00022845"/>
    </source>
</evidence>
<feature type="region of interest" description="Disordered" evidence="13">
    <location>
        <begin position="89"/>
        <end position="218"/>
    </location>
</feature>
<dbReference type="GO" id="GO:0051028">
    <property type="term" value="P:mRNA transport"/>
    <property type="evidence" value="ECO:0007669"/>
    <property type="project" value="UniProtKB-KW"/>
</dbReference>
<feature type="domain" description="Btz" evidence="14">
    <location>
        <begin position="90"/>
        <end position="168"/>
    </location>
</feature>
<keyword evidence="5" id="KW-0963">Cytoplasm</keyword>
<dbReference type="Gramene" id="OMO86851">
    <property type="protein sequence ID" value="OMO86851"/>
    <property type="gene ID" value="CCACVL1_09425"/>
</dbReference>
<keyword evidence="12" id="KW-0539">Nucleus</keyword>
<evidence type="ECO:0000256" key="11">
    <source>
        <dbReference type="ARBA" id="ARBA00023187"/>
    </source>
</evidence>
<feature type="compositionally biased region" description="Polar residues" evidence="13">
    <location>
        <begin position="178"/>
        <end position="197"/>
    </location>
</feature>
<comment type="caution">
    <text evidence="15">The sequence shown here is derived from an EMBL/GenBank/DDBJ whole genome shotgun (WGS) entry which is preliminary data.</text>
</comment>
<dbReference type="PANTHER" id="PTHR46837">
    <property type="entry name" value="PROTEIN MLN51 HOMOLOG"/>
    <property type="match status" value="1"/>
</dbReference>
<keyword evidence="8" id="KW-0810">Translation regulation</keyword>
<evidence type="ECO:0000313" key="15">
    <source>
        <dbReference type="EMBL" id="OMO86851.1"/>
    </source>
</evidence>
<dbReference type="EMBL" id="AWWV01009380">
    <property type="protein sequence ID" value="OMO86851.1"/>
    <property type="molecule type" value="Genomic_DNA"/>
</dbReference>
<reference evidence="15 16" key="1">
    <citation type="submission" date="2013-09" db="EMBL/GenBank/DDBJ databases">
        <title>Corchorus capsularis genome sequencing.</title>
        <authorList>
            <person name="Alam M."/>
            <person name="Haque M.S."/>
            <person name="Islam M.S."/>
            <person name="Emdad E.M."/>
            <person name="Islam M.M."/>
            <person name="Ahmed B."/>
            <person name="Halim A."/>
            <person name="Hossen Q.M.M."/>
            <person name="Hossain M.Z."/>
            <person name="Ahmed R."/>
            <person name="Khan M.M."/>
            <person name="Islam R."/>
            <person name="Rashid M.M."/>
            <person name="Khan S.A."/>
            <person name="Rahman M.S."/>
            <person name="Alam M."/>
        </authorList>
    </citation>
    <scope>NUCLEOTIDE SEQUENCE [LARGE SCALE GENOMIC DNA]</scope>
    <source>
        <strain evidence="16">cv. CVL-1</strain>
        <tissue evidence="15">Whole seedling</tissue>
    </source>
</reference>
<organism evidence="15 16">
    <name type="scientific">Corchorus capsularis</name>
    <name type="common">Jute</name>
    <dbReference type="NCBI Taxonomy" id="210143"/>
    <lineage>
        <taxon>Eukaryota</taxon>
        <taxon>Viridiplantae</taxon>
        <taxon>Streptophyta</taxon>
        <taxon>Embryophyta</taxon>
        <taxon>Tracheophyta</taxon>
        <taxon>Spermatophyta</taxon>
        <taxon>Magnoliopsida</taxon>
        <taxon>eudicotyledons</taxon>
        <taxon>Gunneridae</taxon>
        <taxon>Pentapetalae</taxon>
        <taxon>rosids</taxon>
        <taxon>malvids</taxon>
        <taxon>Malvales</taxon>
        <taxon>Malvaceae</taxon>
        <taxon>Grewioideae</taxon>
        <taxon>Apeibeae</taxon>
        <taxon>Corchorus</taxon>
    </lineage>
</organism>
<dbReference type="GO" id="GO:0035145">
    <property type="term" value="C:exon-exon junction complex"/>
    <property type="evidence" value="ECO:0007669"/>
    <property type="project" value="InterPro"/>
</dbReference>
<name>A0A1R3IW96_COCAP</name>
<comment type="subcellular location">
    <subcellularLocation>
        <location evidence="2">Cytoplasm</location>
    </subcellularLocation>
    <subcellularLocation>
        <location evidence="1">Nucleus</location>
    </subcellularLocation>
</comment>
<evidence type="ECO:0000256" key="4">
    <source>
        <dbReference type="ARBA" id="ARBA00022448"/>
    </source>
</evidence>
<comment type="similarity">
    <text evidence="3">Belongs to the CASC3 family.</text>
</comment>
<feature type="compositionally biased region" description="Acidic residues" evidence="13">
    <location>
        <begin position="27"/>
        <end position="38"/>
    </location>
</feature>
<dbReference type="GO" id="GO:0003729">
    <property type="term" value="F:mRNA binding"/>
    <property type="evidence" value="ECO:0007669"/>
    <property type="project" value="InterPro"/>
</dbReference>
<keyword evidence="10" id="KW-0866">Nonsense-mediated mRNA decay</keyword>
<feature type="region of interest" description="Disordered" evidence="13">
    <location>
        <begin position="1"/>
        <end position="73"/>
    </location>
</feature>
<keyword evidence="16" id="KW-1185">Reference proteome</keyword>
<evidence type="ECO:0000256" key="6">
    <source>
        <dbReference type="ARBA" id="ARBA00022664"/>
    </source>
</evidence>
<evidence type="ECO:0000256" key="13">
    <source>
        <dbReference type="SAM" id="MobiDB-lite"/>
    </source>
</evidence>
<accession>A0A1R3IW96</accession>
<evidence type="ECO:0000256" key="1">
    <source>
        <dbReference type="ARBA" id="ARBA00004123"/>
    </source>
</evidence>
<keyword evidence="4" id="KW-0813">Transport</keyword>
<dbReference type="GO" id="GO:0000184">
    <property type="term" value="P:nuclear-transcribed mRNA catabolic process, nonsense-mediated decay"/>
    <property type="evidence" value="ECO:0007669"/>
    <property type="project" value="UniProtKB-KW"/>
</dbReference>
<dbReference type="STRING" id="210143.A0A1R3IW96"/>
<dbReference type="PANTHER" id="PTHR46837:SF5">
    <property type="entry name" value="PROTEIN MLN51 HOMOLOG"/>
    <property type="match status" value="1"/>
</dbReference>
<evidence type="ECO:0000256" key="3">
    <source>
        <dbReference type="ARBA" id="ARBA00009548"/>
    </source>
</evidence>